<dbReference type="Pfam" id="PF00069">
    <property type="entry name" value="Pkinase"/>
    <property type="match status" value="1"/>
</dbReference>
<reference evidence="2 3" key="1">
    <citation type="submission" date="2021-03" db="EMBL/GenBank/DDBJ databases">
        <title>Sequencing the genomes of 1000 actinobacteria strains.</title>
        <authorList>
            <person name="Klenk H.-P."/>
        </authorList>
    </citation>
    <scope>NUCLEOTIDE SEQUENCE [LARGE SCALE GENOMIC DNA]</scope>
    <source>
        <strain evidence="2 3">DSM 20168</strain>
    </source>
</reference>
<comment type="caution">
    <text evidence="2">The sequence shown here is derived from an EMBL/GenBank/DDBJ whole genome shotgun (WGS) entry which is preliminary data.</text>
</comment>
<gene>
    <name evidence="2" type="ORF">JOF39_003161</name>
</gene>
<evidence type="ECO:0000313" key="3">
    <source>
        <dbReference type="Proteomes" id="UP001195422"/>
    </source>
</evidence>
<dbReference type="RefSeq" id="WP_188946699.1">
    <property type="nucleotide sequence ID" value="NZ_BMPH01000001.1"/>
</dbReference>
<name>A0ABS4XUM8_GLUPR</name>
<dbReference type="InterPro" id="IPR011009">
    <property type="entry name" value="Kinase-like_dom_sf"/>
</dbReference>
<dbReference type="InterPro" id="IPR051681">
    <property type="entry name" value="Ser/Thr_Kinases-Pseudokinases"/>
</dbReference>
<dbReference type="SUPFAM" id="SSF56112">
    <property type="entry name" value="Protein kinase-like (PK-like)"/>
    <property type="match status" value="1"/>
</dbReference>
<feature type="domain" description="Protein kinase" evidence="1">
    <location>
        <begin position="1"/>
        <end position="201"/>
    </location>
</feature>
<evidence type="ECO:0000313" key="2">
    <source>
        <dbReference type="EMBL" id="MBP2400080.1"/>
    </source>
</evidence>
<dbReference type="PANTHER" id="PTHR44329">
    <property type="entry name" value="SERINE/THREONINE-PROTEIN KINASE TNNI3K-RELATED"/>
    <property type="match status" value="1"/>
</dbReference>
<evidence type="ECO:0000259" key="1">
    <source>
        <dbReference type="PROSITE" id="PS50011"/>
    </source>
</evidence>
<dbReference type="InterPro" id="IPR008266">
    <property type="entry name" value="Tyr_kinase_AS"/>
</dbReference>
<dbReference type="PROSITE" id="PS00109">
    <property type="entry name" value="PROTEIN_KINASE_TYR"/>
    <property type="match status" value="1"/>
</dbReference>
<organism evidence="2 3">
    <name type="scientific">Glutamicibacter protophormiae</name>
    <name type="common">Brevibacterium protophormiae</name>
    <dbReference type="NCBI Taxonomy" id="37930"/>
    <lineage>
        <taxon>Bacteria</taxon>
        <taxon>Bacillati</taxon>
        <taxon>Actinomycetota</taxon>
        <taxon>Actinomycetes</taxon>
        <taxon>Micrococcales</taxon>
        <taxon>Micrococcaceae</taxon>
        <taxon>Glutamicibacter</taxon>
    </lineage>
</organism>
<accession>A0ABS4XUM8</accession>
<dbReference type="InterPro" id="IPR000719">
    <property type="entry name" value="Prot_kinase_dom"/>
</dbReference>
<dbReference type="SMART" id="SM00220">
    <property type="entry name" value="S_TKc"/>
    <property type="match status" value="1"/>
</dbReference>
<keyword evidence="3" id="KW-1185">Reference proteome</keyword>
<sequence>MENVAAQRLGNVNAAGKYVVDFYGMLSTQLGDGLLMEYCPGGSLAALVTRRSTFSLAECITALAPIAQTIAGLHAAGMRHGDISPSNIMLTGQGMPKIIDFQESTLSQDAAEIAGTPGFIAPEVLAGQGEEELGAQDVFALGSCLWYLLDGEPPAEPHFRPPVRVQFPGVPEIIQELLADSLDGNPQQRPTADQFARTLFSSMPAEPIHWEGFIDSDTSQLMDTIHPDLRIRSKHRRAVAPRSARKSTVVEDGSGGSWQGHRLLRTPGGAKIVAALALSVIAIAASLFGVRHLMPGHLPDPVAQAAEAGEGERCRILDVGELPACAFEADTVIASFLALSAARDQAMNSGDSSALQEIYVEDSEQLERDRETLEAMSKLRLRFKGLATSLEDVSVQARGAADTVILNARSTHSAYAYVDAAGETRHQVAAGDPERIQVEVVLVDDRWLLGPVLSRGE</sequence>
<dbReference type="Gene3D" id="1.10.510.10">
    <property type="entry name" value="Transferase(Phosphotransferase) domain 1"/>
    <property type="match status" value="1"/>
</dbReference>
<dbReference type="EMBL" id="JAGIOJ010000001">
    <property type="protein sequence ID" value="MBP2400080.1"/>
    <property type="molecule type" value="Genomic_DNA"/>
</dbReference>
<protein>
    <recommendedName>
        <fullName evidence="1">Protein kinase domain-containing protein</fullName>
    </recommendedName>
</protein>
<dbReference type="PANTHER" id="PTHR44329:SF289">
    <property type="entry name" value="SERINE_THREONINE-PROTEIN KINASE VIK"/>
    <property type="match status" value="1"/>
</dbReference>
<dbReference type="Proteomes" id="UP001195422">
    <property type="component" value="Unassembled WGS sequence"/>
</dbReference>
<proteinExistence type="predicted"/>
<dbReference type="PROSITE" id="PS50011">
    <property type="entry name" value="PROTEIN_KINASE_DOM"/>
    <property type="match status" value="1"/>
</dbReference>